<dbReference type="EMBL" id="CP021235">
    <property type="protein sequence ID" value="ARS35450.1"/>
    <property type="molecule type" value="Genomic_DNA"/>
</dbReference>
<evidence type="ECO:0000313" key="2">
    <source>
        <dbReference type="Proteomes" id="UP000266292"/>
    </source>
</evidence>
<dbReference type="Proteomes" id="UP000266292">
    <property type="component" value="Chromosome"/>
</dbReference>
<gene>
    <name evidence="1" type="ORF">CA264_08365</name>
</gene>
<sequence length="211" mass="23840">MCLISLVAVTSCTENTASREEPVSGGTAVAISQNDPSEALPDIKRVEDIKDAYAYVTSRVESGKMDSSSFNYNCYGERKGTVSYFSEKGQLRLIRHSYSEYSHFSAVDSYYVQAGAPFFVFHDRLAWSFVQEGQTKDDVTQSRIYLINNRPVKCLQKKFTVYTNTKGAVDPDTIANKEIDCTSLEPIQNDFDFLVKYRAQREDLECLEGLH</sequence>
<proteinExistence type="predicted"/>
<name>A0A1X9YRD9_9BACT</name>
<dbReference type="KEGG" id="pact:CA264_08365"/>
<evidence type="ECO:0000313" key="1">
    <source>
        <dbReference type="EMBL" id="ARS35450.1"/>
    </source>
</evidence>
<keyword evidence="2" id="KW-1185">Reference proteome</keyword>
<dbReference type="AlphaFoldDB" id="A0A1X9YRD9"/>
<organism evidence="1 2">
    <name type="scientific">Pontibacter actiniarum</name>
    <dbReference type="NCBI Taxonomy" id="323450"/>
    <lineage>
        <taxon>Bacteria</taxon>
        <taxon>Pseudomonadati</taxon>
        <taxon>Bacteroidota</taxon>
        <taxon>Cytophagia</taxon>
        <taxon>Cytophagales</taxon>
        <taxon>Hymenobacteraceae</taxon>
        <taxon>Pontibacter</taxon>
    </lineage>
</organism>
<dbReference type="OrthoDB" id="853657at2"/>
<accession>A0A1X9YRD9</accession>
<protein>
    <submittedName>
        <fullName evidence="1">Uncharacterized protein</fullName>
    </submittedName>
</protein>
<reference evidence="2" key="1">
    <citation type="submission" date="2017-05" db="EMBL/GenBank/DDBJ databases">
        <authorList>
            <person name="Ray J."/>
            <person name="Price M."/>
            <person name="Deutschbauer A."/>
        </authorList>
    </citation>
    <scope>NUCLEOTIDE SEQUENCE [LARGE SCALE GENOMIC DNA]</scope>
    <source>
        <strain evidence="2">DSM 19842</strain>
    </source>
</reference>